<dbReference type="EMBL" id="KI695217">
    <property type="protein sequence ID" value="ETM37024.1"/>
    <property type="molecule type" value="Genomic_DNA"/>
</dbReference>
<name>W2MNF8_PHYNI</name>
<dbReference type="EMBL" id="KI695217">
    <property type="protein sequence ID" value="ETM37025.1"/>
    <property type="molecule type" value="Genomic_DNA"/>
</dbReference>
<reference evidence="1" key="1">
    <citation type="submission" date="2013-11" db="EMBL/GenBank/DDBJ databases">
        <title>The Genome Sequence of Phytophthora parasitica IAC_01/95.</title>
        <authorList>
            <consortium name="The Broad Institute Genomics Platform"/>
            <person name="Russ C."/>
            <person name="Tyler B."/>
            <person name="Panabieres F."/>
            <person name="Shan W."/>
            <person name="Tripathy S."/>
            <person name="Grunwald N."/>
            <person name="Machado M."/>
            <person name="Johnson C.S."/>
            <person name="Arredondo F."/>
            <person name="Hong C."/>
            <person name="Coffey M."/>
            <person name="Young S.K."/>
            <person name="Zeng Q."/>
            <person name="Gargeya S."/>
            <person name="Fitzgerald M."/>
            <person name="Abouelleil A."/>
            <person name="Alvarado L."/>
            <person name="Chapman S.B."/>
            <person name="Gainer-Dewar J."/>
            <person name="Goldberg J."/>
            <person name="Griggs A."/>
            <person name="Gujja S."/>
            <person name="Hansen M."/>
            <person name="Howarth C."/>
            <person name="Imamovic A."/>
            <person name="Ireland A."/>
            <person name="Larimer J."/>
            <person name="McCowan C."/>
            <person name="Murphy C."/>
            <person name="Pearson M."/>
            <person name="Poon T.W."/>
            <person name="Priest M."/>
            <person name="Roberts A."/>
            <person name="Saif S."/>
            <person name="Shea T."/>
            <person name="Sykes S."/>
            <person name="Wortman J."/>
            <person name="Nusbaum C."/>
            <person name="Birren B."/>
        </authorList>
    </citation>
    <scope>NUCLEOTIDE SEQUENCE [LARGE SCALE GENOMIC DNA]</scope>
    <source>
        <strain evidence="1">IAC_01/95</strain>
    </source>
</reference>
<proteinExistence type="predicted"/>
<dbReference type="Proteomes" id="UP000054532">
    <property type="component" value="Unassembled WGS sequence"/>
</dbReference>
<gene>
    <name evidence="1" type="ORF">L914_16413</name>
</gene>
<accession>W2MNF8</accession>
<protein>
    <submittedName>
        <fullName evidence="1">Uncharacterized protein</fullName>
    </submittedName>
</protein>
<dbReference type="AlphaFoldDB" id="W2MNF8"/>
<organism evidence="1">
    <name type="scientific">Phytophthora nicotianae</name>
    <name type="common">Potato buckeye rot agent</name>
    <name type="synonym">Phytophthora parasitica</name>
    <dbReference type="NCBI Taxonomy" id="4792"/>
    <lineage>
        <taxon>Eukaryota</taxon>
        <taxon>Sar</taxon>
        <taxon>Stramenopiles</taxon>
        <taxon>Oomycota</taxon>
        <taxon>Peronosporomycetes</taxon>
        <taxon>Peronosporales</taxon>
        <taxon>Peronosporaceae</taxon>
        <taxon>Phytophthora</taxon>
    </lineage>
</organism>
<evidence type="ECO:0000313" key="1">
    <source>
        <dbReference type="EMBL" id="ETM37024.1"/>
    </source>
</evidence>
<dbReference type="VEuPathDB" id="FungiDB:PPTG_23939"/>
<sequence length="112" mass="12537">MTHSASTRCHENDSKLWCGFVTAHEEGANIAATQLSSVRSTRLRFKLLRAAYLKLHYFCSGHGRTPKMAVHTCTARGFCCVVSHVQRYRHALQCVWHRTAKLANASGHDVLA</sequence>